<protein>
    <submittedName>
        <fullName evidence="1">Uncharacterized protein</fullName>
    </submittedName>
</protein>
<dbReference type="EMBL" id="JAOTEN010000001">
    <property type="protein sequence ID" value="MCU7612971.1"/>
    <property type="molecule type" value="Genomic_DNA"/>
</dbReference>
<evidence type="ECO:0000313" key="1">
    <source>
        <dbReference type="EMBL" id="MCU7612971.1"/>
    </source>
</evidence>
<proteinExistence type="predicted"/>
<comment type="caution">
    <text evidence="1">The sequence shown here is derived from an EMBL/GenBank/DDBJ whole genome shotgun (WGS) entry which is preliminary data.</text>
</comment>
<sequence length="71" mass="8337">MENQIFLYKIKELKAAASKMFLEYSVIEGEIAEEFIKNTFDKFKPFKTTDHLSIGSNISEKLSTDKYEFIF</sequence>
<keyword evidence="2" id="KW-1185">Reference proteome</keyword>
<reference evidence="2" key="1">
    <citation type="submission" date="2023-07" db="EMBL/GenBank/DDBJ databases">
        <title>Chryseobacterium sp. GMJ5 Genome sequencing and assembly.</title>
        <authorList>
            <person name="Jung Y."/>
        </authorList>
    </citation>
    <scope>NUCLEOTIDE SEQUENCE [LARGE SCALE GENOMIC DNA]</scope>
    <source>
        <strain evidence="2">GMJ5</strain>
    </source>
</reference>
<accession>A0ABT2VSI9</accession>
<evidence type="ECO:0000313" key="2">
    <source>
        <dbReference type="Proteomes" id="UP001208114"/>
    </source>
</evidence>
<dbReference type="RefSeq" id="WP_262988823.1">
    <property type="nucleotide sequence ID" value="NZ_JAOTEN010000001.1"/>
</dbReference>
<name>A0ABT2VSI9_9FLAO</name>
<dbReference type="Proteomes" id="UP001208114">
    <property type="component" value="Unassembled WGS sequence"/>
</dbReference>
<organism evidence="1 2">
    <name type="scientific">Chryseobacterium gilvum</name>
    <dbReference type="NCBI Taxonomy" id="2976534"/>
    <lineage>
        <taxon>Bacteria</taxon>
        <taxon>Pseudomonadati</taxon>
        <taxon>Bacteroidota</taxon>
        <taxon>Flavobacteriia</taxon>
        <taxon>Flavobacteriales</taxon>
        <taxon>Weeksellaceae</taxon>
        <taxon>Chryseobacterium group</taxon>
        <taxon>Chryseobacterium</taxon>
    </lineage>
</organism>
<gene>
    <name evidence="1" type="ORF">N0B16_00820</name>
</gene>